<accession>A0A7D4QUR7</accession>
<sequence>MTKVSFTVDDERLGSVERILRELPFVHDIEVEGNEQTLKEPLSQYEKLKRIIDDSKGKDLFKDIEDPSEWQREIRKEWDRDL</sequence>
<proteinExistence type="predicted"/>
<evidence type="ECO:0000313" key="2">
    <source>
        <dbReference type="Proteomes" id="UP000505355"/>
    </source>
</evidence>
<organism evidence="1 2">
    <name type="scientific">Mucilaginibacter mali</name>
    <dbReference type="NCBI Taxonomy" id="2740462"/>
    <lineage>
        <taxon>Bacteria</taxon>
        <taxon>Pseudomonadati</taxon>
        <taxon>Bacteroidota</taxon>
        <taxon>Sphingobacteriia</taxon>
        <taxon>Sphingobacteriales</taxon>
        <taxon>Sphingobacteriaceae</taxon>
        <taxon>Mucilaginibacter</taxon>
    </lineage>
</organism>
<name>A0A7D4QUR7_9SPHI</name>
<dbReference type="KEGG" id="mmab:HQ865_16390"/>
<dbReference type="AlphaFoldDB" id="A0A7D4QUR7"/>
<dbReference type="Proteomes" id="UP000505355">
    <property type="component" value="Chromosome"/>
</dbReference>
<protein>
    <submittedName>
        <fullName evidence="1">Uncharacterized protein</fullName>
    </submittedName>
</protein>
<gene>
    <name evidence="1" type="ORF">HQ865_16390</name>
</gene>
<evidence type="ECO:0000313" key="1">
    <source>
        <dbReference type="EMBL" id="QKJ31269.1"/>
    </source>
</evidence>
<reference evidence="1 2" key="1">
    <citation type="submission" date="2020-05" db="EMBL/GenBank/DDBJ databases">
        <title>Mucilaginibacter mali sp. nov.</title>
        <authorList>
            <person name="Kim H.S."/>
            <person name="Lee K.C."/>
            <person name="Suh M.K."/>
            <person name="Kim J.-S."/>
            <person name="Han K.-I."/>
            <person name="Eom M.K."/>
            <person name="Shin Y.K."/>
            <person name="Lee J.-S."/>
        </authorList>
    </citation>
    <scope>NUCLEOTIDE SEQUENCE [LARGE SCALE GENOMIC DNA]</scope>
    <source>
        <strain evidence="1 2">G2-14</strain>
    </source>
</reference>
<keyword evidence="2" id="KW-1185">Reference proteome</keyword>
<dbReference type="RefSeq" id="WP_173415934.1">
    <property type="nucleotide sequence ID" value="NZ_CP054139.1"/>
</dbReference>
<dbReference type="EMBL" id="CP054139">
    <property type="protein sequence ID" value="QKJ31269.1"/>
    <property type="molecule type" value="Genomic_DNA"/>
</dbReference>